<reference evidence="8" key="1">
    <citation type="submission" date="2019-04" db="EMBL/GenBank/DDBJ databases">
        <title>Friends and foes A comparative genomics studyof 23 Aspergillus species from section Flavi.</title>
        <authorList>
            <consortium name="DOE Joint Genome Institute"/>
            <person name="Kjaerbolling I."/>
            <person name="Vesth T."/>
            <person name="Frisvad J.C."/>
            <person name="Nybo J.L."/>
            <person name="Theobald S."/>
            <person name="Kildgaard S."/>
            <person name="Isbrandt T."/>
            <person name="Kuo A."/>
            <person name="Sato A."/>
            <person name="Lyhne E.K."/>
            <person name="Kogle M.E."/>
            <person name="Wiebenga A."/>
            <person name="Kun R.S."/>
            <person name="Lubbers R.J."/>
            <person name="Makela M.R."/>
            <person name="Barry K."/>
            <person name="Chovatia M."/>
            <person name="Clum A."/>
            <person name="Daum C."/>
            <person name="Haridas S."/>
            <person name="He G."/>
            <person name="LaButti K."/>
            <person name="Lipzen A."/>
            <person name="Mondo S."/>
            <person name="Riley R."/>
            <person name="Salamov A."/>
            <person name="Simmons B.A."/>
            <person name="Magnuson J.K."/>
            <person name="Henrissat B."/>
            <person name="Mortensen U.H."/>
            <person name="Larsen T.O."/>
            <person name="Devries R.P."/>
            <person name="Grigoriev I.V."/>
            <person name="Machida M."/>
            <person name="Baker S.E."/>
            <person name="Andersen M.R."/>
        </authorList>
    </citation>
    <scope>NUCLEOTIDE SEQUENCE [LARGE SCALE GENOMIC DNA]</scope>
    <source>
        <strain evidence="8">IBT 14317</strain>
    </source>
</reference>
<feature type="transmembrane region" description="Helical" evidence="6">
    <location>
        <begin position="43"/>
        <end position="63"/>
    </location>
</feature>
<feature type="transmembrane region" description="Helical" evidence="6">
    <location>
        <begin position="432"/>
        <end position="457"/>
    </location>
</feature>
<dbReference type="GO" id="GO:0022857">
    <property type="term" value="F:transmembrane transporter activity"/>
    <property type="evidence" value="ECO:0007669"/>
    <property type="project" value="InterPro"/>
</dbReference>
<feature type="transmembrane region" description="Helical" evidence="6">
    <location>
        <begin position="136"/>
        <end position="157"/>
    </location>
</feature>
<dbReference type="Pfam" id="PF07690">
    <property type="entry name" value="MFS_1"/>
    <property type="match status" value="1"/>
</dbReference>
<proteinExistence type="predicted"/>
<accession>A0A5N7C648</accession>
<dbReference type="InterPro" id="IPR036259">
    <property type="entry name" value="MFS_trans_sf"/>
</dbReference>
<keyword evidence="4 6" id="KW-0472">Membrane</keyword>
<protein>
    <submittedName>
        <fullName evidence="8">Major facilitator superfamily domain-containing protein</fullName>
    </submittedName>
</protein>
<evidence type="ECO:0000256" key="6">
    <source>
        <dbReference type="SAM" id="Phobius"/>
    </source>
</evidence>
<dbReference type="PANTHER" id="PTHR23502">
    <property type="entry name" value="MAJOR FACILITATOR SUPERFAMILY"/>
    <property type="match status" value="1"/>
</dbReference>
<feature type="transmembrane region" description="Helical" evidence="6">
    <location>
        <begin position="255"/>
        <end position="277"/>
    </location>
</feature>
<evidence type="ECO:0000256" key="2">
    <source>
        <dbReference type="ARBA" id="ARBA00022692"/>
    </source>
</evidence>
<dbReference type="Gene3D" id="1.20.1250.20">
    <property type="entry name" value="MFS general substrate transporter like domains"/>
    <property type="match status" value="1"/>
</dbReference>
<evidence type="ECO:0000256" key="4">
    <source>
        <dbReference type="ARBA" id="ARBA00023136"/>
    </source>
</evidence>
<evidence type="ECO:0000256" key="1">
    <source>
        <dbReference type="ARBA" id="ARBA00004141"/>
    </source>
</evidence>
<feature type="transmembrane region" description="Helical" evidence="6">
    <location>
        <begin position="338"/>
        <end position="359"/>
    </location>
</feature>
<dbReference type="OrthoDB" id="3066029at2759"/>
<dbReference type="InterPro" id="IPR011701">
    <property type="entry name" value="MFS"/>
</dbReference>
<feature type="transmembrane region" description="Helical" evidence="6">
    <location>
        <begin position="409"/>
        <end position="426"/>
    </location>
</feature>
<feature type="region of interest" description="Disordered" evidence="5">
    <location>
        <begin position="1"/>
        <end position="25"/>
    </location>
</feature>
<evidence type="ECO:0000256" key="3">
    <source>
        <dbReference type="ARBA" id="ARBA00022989"/>
    </source>
</evidence>
<dbReference type="AlphaFoldDB" id="A0A5N7C648"/>
<gene>
    <name evidence="8" type="ORF">BDV23DRAFT_194446</name>
</gene>
<feature type="transmembrane region" description="Helical" evidence="6">
    <location>
        <begin position="112"/>
        <end position="130"/>
    </location>
</feature>
<keyword evidence="2 6" id="KW-0812">Transmembrane</keyword>
<evidence type="ECO:0000259" key="7">
    <source>
        <dbReference type="PROSITE" id="PS50850"/>
    </source>
</evidence>
<feature type="transmembrane region" description="Helical" evidence="6">
    <location>
        <begin position="365"/>
        <end position="388"/>
    </location>
</feature>
<sequence length="489" mass="53470">MSESDLESQPARAADEAIEEKVSSETGKEKPIMGYEMPLWRKCVITFIVSWMTLVVTFSSTSLIPATPEIATEFNTTEETLNLTNMGVLFAMGYSSLIWGPLNKLLGRRTSYNLAVAMLCGCTAATAVSVNLKMFIAFRVLTGLTGTSFMVSGQTVLADIFEPVVRGTAMGFFMAGTLSGPAIGPCIGGIIVTFSGWRVIYWLQLGMSGLGLILAFFFVPNTKGEVEPDPKKSQPLTVVSAIREFNPFRIFKQWLYPNVFLADLTCGFLAVFQYSLLTSARAIFNPVFHLNTALVSGLFYLAPGAGFLVGSIVGGKFSDRTVKKWIVRRGYRLPQDRLNSGLITLFGVLPVSVLIYGWTLQERKGGMALPIIVAFFGGWGLMGSFNCLNTYAAEALPHKRYEVMAGKYIIQYSFSAGSSALVLPVINAVGVGWTFTICVAFSTVGGLITMSIARWGLDMQRWAERTFRIPGKLLFIIIGFHILMGKPES</sequence>
<evidence type="ECO:0000313" key="8">
    <source>
        <dbReference type="EMBL" id="KAE8389378.1"/>
    </source>
</evidence>
<dbReference type="InterPro" id="IPR020846">
    <property type="entry name" value="MFS_dom"/>
</dbReference>
<organism evidence="8">
    <name type="scientific">Petromyces alliaceus</name>
    <name type="common">Aspergillus alliaceus</name>
    <dbReference type="NCBI Taxonomy" id="209559"/>
    <lineage>
        <taxon>Eukaryota</taxon>
        <taxon>Fungi</taxon>
        <taxon>Dikarya</taxon>
        <taxon>Ascomycota</taxon>
        <taxon>Pezizomycotina</taxon>
        <taxon>Eurotiomycetes</taxon>
        <taxon>Eurotiomycetidae</taxon>
        <taxon>Eurotiales</taxon>
        <taxon>Aspergillaceae</taxon>
        <taxon>Aspergillus</taxon>
        <taxon>Aspergillus subgen. Circumdati</taxon>
    </lineage>
</organism>
<feature type="transmembrane region" description="Helical" evidence="6">
    <location>
        <begin position="469"/>
        <end position="485"/>
    </location>
</feature>
<comment type="subcellular location">
    <subcellularLocation>
        <location evidence="1">Membrane</location>
        <topology evidence="1">Multi-pass membrane protein</topology>
    </subcellularLocation>
</comment>
<dbReference type="SUPFAM" id="SSF103473">
    <property type="entry name" value="MFS general substrate transporter"/>
    <property type="match status" value="1"/>
</dbReference>
<dbReference type="GO" id="GO:0005886">
    <property type="term" value="C:plasma membrane"/>
    <property type="evidence" value="ECO:0007669"/>
    <property type="project" value="TreeGrafter"/>
</dbReference>
<name>A0A5N7C648_PETAA</name>
<evidence type="ECO:0000256" key="5">
    <source>
        <dbReference type="SAM" id="MobiDB-lite"/>
    </source>
</evidence>
<feature type="compositionally biased region" description="Basic and acidic residues" evidence="5">
    <location>
        <begin position="13"/>
        <end position="25"/>
    </location>
</feature>
<feature type="transmembrane region" description="Helical" evidence="6">
    <location>
        <begin position="83"/>
        <end position="100"/>
    </location>
</feature>
<dbReference type="PANTHER" id="PTHR23502:SF152">
    <property type="entry name" value="MAJOR FACILITATOR SUPERFAMILY (MFS) PROFILE DOMAIN-CONTAINING PROTEIN-RELATED"/>
    <property type="match status" value="1"/>
</dbReference>
<dbReference type="EMBL" id="ML735266">
    <property type="protein sequence ID" value="KAE8389378.1"/>
    <property type="molecule type" value="Genomic_DNA"/>
</dbReference>
<feature type="transmembrane region" description="Helical" evidence="6">
    <location>
        <begin position="200"/>
        <end position="219"/>
    </location>
</feature>
<feature type="transmembrane region" description="Helical" evidence="6">
    <location>
        <begin position="297"/>
        <end position="317"/>
    </location>
</feature>
<keyword evidence="3 6" id="KW-1133">Transmembrane helix</keyword>
<feature type="domain" description="Major facilitator superfamily (MFS) profile" evidence="7">
    <location>
        <begin position="45"/>
        <end position="457"/>
    </location>
</feature>
<dbReference type="PROSITE" id="PS50850">
    <property type="entry name" value="MFS"/>
    <property type="match status" value="1"/>
</dbReference>
<dbReference type="Proteomes" id="UP000326877">
    <property type="component" value="Unassembled WGS sequence"/>
</dbReference>
<feature type="transmembrane region" description="Helical" evidence="6">
    <location>
        <begin position="169"/>
        <end position="194"/>
    </location>
</feature>